<dbReference type="PANTHER" id="PTHR30435">
    <property type="entry name" value="FLAGELLAR PROTEIN"/>
    <property type="match status" value="1"/>
</dbReference>
<name>A0A1B1N3X0_9BACL</name>
<keyword evidence="7" id="KW-1185">Reference proteome</keyword>
<feature type="domain" description="Flagellar hook protein FlgE/F/G-like D1" evidence="5">
    <location>
        <begin position="97"/>
        <end position="169"/>
    </location>
</feature>
<dbReference type="InterPro" id="IPR053967">
    <property type="entry name" value="LlgE_F_G-like_D1"/>
</dbReference>
<evidence type="ECO:0000259" key="3">
    <source>
        <dbReference type="Pfam" id="PF00460"/>
    </source>
</evidence>
<evidence type="ECO:0000313" key="7">
    <source>
        <dbReference type="Proteomes" id="UP000092573"/>
    </source>
</evidence>
<dbReference type="Pfam" id="PF22692">
    <property type="entry name" value="LlgE_F_G_D1"/>
    <property type="match status" value="1"/>
</dbReference>
<feature type="domain" description="Flagellar basal-body/hook protein C-terminal" evidence="4">
    <location>
        <begin position="231"/>
        <end position="274"/>
    </location>
</feature>
<dbReference type="EMBL" id="CP014167">
    <property type="protein sequence ID" value="ANS76133.1"/>
    <property type="molecule type" value="Genomic_DNA"/>
</dbReference>
<evidence type="ECO:0000259" key="5">
    <source>
        <dbReference type="Pfam" id="PF22692"/>
    </source>
</evidence>
<dbReference type="KEGG" id="pyg:AWM70_17360"/>
<gene>
    <name evidence="6" type="ORF">AWM70_17360</name>
</gene>
<dbReference type="InterPro" id="IPR020013">
    <property type="entry name" value="Flagellar_FlgE/F/G"/>
</dbReference>
<dbReference type="GO" id="GO:0009425">
    <property type="term" value="C:bacterial-type flagellum basal body"/>
    <property type="evidence" value="ECO:0007669"/>
    <property type="project" value="UniProtKB-SubCell"/>
</dbReference>
<dbReference type="Pfam" id="PF06429">
    <property type="entry name" value="Flg_bbr_C"/>
    <property type="match status" value="1"/>
</dbReference>
<dbReference type="Proteomes" id="UP000092573">
    <property type="component" value="Chromosome"/>
</dbReference>
<protein>
    <submittedName>
        <fullName evidence="6">Uncharacterized protein</fullName>
    </submittedName>
</protein>
<sequence length="278" mass="29674">MNNSLISSKVSLNSLQQRLDLLADNIANLNTNGYKSKDASFVDTLTRVQQQEKDMTQLTGRSTPSGYNLGFGTKLSGLSLNFTQGAIKDTGLPTDVAIQGNALFRVRDANGSVAWTRAGNFQLHPDPSIPGQAALVTSEGYSVLDTTGQPVSVPAGGKLQIGADGTLTVTDGTGTFDMGRLQLDYVNRPEGLVELTDNRYGLVSGAVQGDVLTAVDTLVDGDPRFNKVSVRQGALEQSNVDISKEMTDMLQVQRAYQLSARALTSSEAMMNMANHLRG</sequence>
<dbReference type="InterPro" id="IPR001444">
    <property type="entry name" value="Flag_bb_rod_N"/>
</dbReference>
<feature type="domain" description="Flagellar basal body rod protein N-terminal" evidence="3">
    <location>
        <begin position="12"/>
        <end position="35"/>
    </location>
</feature>
<dbReference type="RefSeq" id="WP_068698492.1">
    <property type="nucleotide sequence ID" value="NZ_CP014167.1"/>
</dbReference>
<evidence type="ECO:0000259" key="4">
    <source>
        <dbReference type="Pfam" id="PF06429"/>
    </source>
</evidence>
<dbReference type="AlphaFoldDB" id="A0A1B1N3X0"/>
<dbReference type="SUPFAM" id="SSF117143">
    <property type="entry name" value="Flagellar hook protein flgE"/>
    <property type="match status" value="1"/>
</dbReference>
<dbReference type="STRING" id="1462996.AWM70_17360"/>
<evidence type="ECO:0000256" key="1">
    <source>
        <dbReference type="ARBA" id="ARBA00009677"/>
    </source>
</evidence>
<comment type="similarity">
    <text evidence="1 2">Belongs to the flagella basal body rod proteins family.</text>
</comment>
<organism evidence="6 7">
    <name type="scientific">Paenibacillus yonginensis</name>
    <dbReference type="NCBI Taxonomy" id="1462996"/>
    <lineage>
        <taxon>Bacteria</taxon>
        <taxon>Bacillati</taxon>
        <taxon>Bacillota</taxon>
        <taxon>Bacilli</taxon>
        <taxon>Bacillales</taxon>
        <taxon>Paenibacillaceae</taxon>
        <taxon>Paenibacillus</taxon>
    </lineage>
</organism>
<keyword evidence="2" id="KW-0975">Bacterial flagellum</keyword>
<comment type="subcellular location">
    <subcellularLocation>
        <location evidence="2">Bacterial flagellum basal body</location>
    </subcellularLocation>
</comment>
<proteinExistence type="inferred from homology"/>
<dbReference type="InterPro" id="IPR010930">
    <property type="entry name" value="Flg_bb/hook_C_dom"/>
</dbReference>
<evidence type="ECO:0000256" key="2">
    <source>
        <dbReference type="RuleBase" id="RU362116"/>
    </source>
</evidence>
<dbReference type="OrthoDB" id="9800375at2"/>
<reference evidence="6 7" key="1">
    <citation type="submission" date="2016-01" db="EMBL/GenBank/DDBJ databases">
        <title>Complete Genome Sequence of Paenibacillus yonginensis DCY84, a novel Plant Growth-Promoting Bacteria with Elicitation of Induced Systemic Resistance.</title>
        <authorList>
            <person name="Kim Y.J."/>
            <person name="Yang D.C."/>
            <person name="Sukweenadhi J."/>
        </authorList>
    </citation>
    <scope>NUCLEOTIDE SEQUENCE [LARGE SCALE GENOMIC DNA]</scope>
    <source>
        <strain evidence="6 7">DCY84</strain>
    </source>
</reference>
<dbReference type="NCBIfam" id="TIGR03506">
    <property type="entry name" value="FlgEFG_subfam"/>
    <property type="match status" value="1"/>
</dbReference>
<dbReference type="InterPro" id="IPR037925">
    <property type="entry name" value="FlgE/F/G-like"/>
</dbReference>
<accession>A0A1B1N3X0</accession>
<dbReference type="GO" id="GO:0071978">
    <property type="term" value="P:bacterial-type flagellum-dependent swarming motility"/>
    <property type="evidence" value="ECO:0007669"/>
    <property type="project" value="TreeGrafter"/>
</dbReference>
<evidence type="ECO:0000313" key="6">
    <source>
        <dbReference type="EMBL" id="ANS76133.1"/>
    </source>
</evidence>
<dbReference type="PANTHER" id="PTHR30435:SF19">
    <property type="entry name" value="FLAGELLAR BASAL-BODY ROD PROTEIN FLGG"/>
    <property type="match status" value="1"/>
</dbReference>
<dbReference type="Pfam" id="PF00460">
    <property type="entry name" value="Flg_bb_rod"/>
    <property type="match status" value="1"/>
</dbReference>